<protein>
    <submittedName>
        <fullName evidence="1">Uncharacterized protein</fullName>
    </submittedName>
</protein>
<dbReference type="RefSeq" id="WP_025317032.1">
    <property type="nucleotide sequence ID" value="NZ_CP002082.1"/>
</dbReference>
<sequence>MEYWNKSVERQNEFTITAQTVPYDQASDEFFTKFTSTVQLNNQALGIATYGINPNSRMITFNKDLLQQDKYQNNTLPILINKAFENWFAIFWFK</sequence>
<keyword evidence="2" id="KW-1185">Reference proteome</keyword>
<evidence type="ECO:0000313" key="1">
    <source>
        <dbReference type="EMBL" id="AHI57627.1"/>
    </source>
</evidence>
<organism evidence="1 2">
    <name type="scientific">Spiroplasma mirum ATCC 29335</name>
    <dbReference type="NCBI Taxonomy" id="838561"/>
    <lineage>
        <taxon>Bacteria</taxon>
        <taxon>Bacillati</taxon>
        <taxon>Mycoplasmatota</taxon>
        <taxon>Mollicutes</taxon>
        <taxon>Entomoplasmatales</taxon>
        <taxon>Spiroplasmataceae</taxon>
        <taxon>Spiroplasma</taxon>
    </lineage>
</organism>
<name>W6AKC8_9MOLU</name>
<gene>
    <name evidence="1" type="ORF">P344_01310</name>
</gene>
<evidence type="ECO:0000313" key="2">
    <source>
        <dbReference type="Proteomes" id="UP000019260"/>
    </source>
</evidence>
<dbReference type="KEGG" id="smia:P344_01310"/>
<dbReference type="AlphaFoldDB" id="W6AKC8"/>
<dbReference type="HOGENOM" id="CLU_2384675_0_0_14"/>
<accession>W6AKC8</accession>
<proteinExistence type="predicted"/>
<dbReference type="Proteomes" id="UP000019260">
    <property type="component" value="Chromosome"/>
</dbReference>
<reference evidence="1 2" key="1">
    <citation type="submission" date="2013-09" db="EMBL/GenBank/DDBJ databases">
        <title>Complete genome sequence of Spiroplasma mirum suckling mouse cataract agent.</title>
        <authorList>
            <person name="Landry C.A."/>
            <person name="Bastian F.O."/>
            <person name="Thune R.L."/>
        </authorList>
    </citation>
    <scope>NUCLEOTIDE SEQUENCE [LARGE SCALE GENOMIC DNA]</scope>
    <source>
        <strain evidence="1 2">SMCA</strain>
    </source>
</reference>
<dbReference type="EMBL" id="CP006720">
    <property type="protein sequence ID" value="AHI57627.1"/>
    <property type="molecule type" value="Genomic_DNA"/>
</dbReference>